<organism evidence="1 2">
    <name type="scientific">Escherichia coli</name>
    <dbReference type="NCBI Taxonomy" id="562"/>
    <lineage>
        <taxon>Bacteria</taxon>
        <taxon>Pseudomonadati</taxon>
        <taxon>Pseudomonadota</taxon>
        <taxon>Gammaproteobacteria</taxon>
        <taxon>Enterobacterales</taxon>
        <taxon>Enterobacteriaceae</taxon>
        <taxon>Escherichia</taxon>
    </lineage>
</organism>
<gene>
    <name evidence="1" type="primary">ulaF_1</name>
    <name evidence="1" type="ORF">NCTC11126_02323</name>
</gene>
<name>A0A2X1JAC0_ECOLX</name>
<proteinExistence type="predicted"/>
<reference evidence="1 2" key="1">
    <citation type="submission" date="2018-06" db="EMBL/GenBank/DDBJ databases">
        <authorList>
            <consortium name="Pathogen Informatics"/>
            <person name="Doyle S."/>
        </authorList>
    </citation>
    <scope>NUCLEOTIDE SEQUENCE [LARGE SCALE GENOMIC DNA]</scope>
    <source>
        <strain evidence="1 2">NCTC11126</strain>
    </source>
</reference>
<protein>
    <submittedName>
        <fullName evidence="1">L-ribulose-5-phosphate 4-epimerase ulaF</fullName>
        <ecNumber evidence="1">5.1.3.4</ecNumber>
    </submittedName>
</protein>
<dbReference type="InterPro" id="IPR036409">
    <property type="entry name" value="Aldolase_II/adducin_N_sf"/>
</dbReference>
<dbReference type="GO" id="GO:0008742">
    <property type="term" value="F:L-ribulose-phosphate 4-epimerase activity"/>
    <property type="evidence" value="ECO:0007669"/>
    <property type="project" value="UniProtKB-EC"/>
</dbReference>
<dbReference type="SUPFAM" id="SSF53639">
    <property type="entry name" value="AraD/HMP-PK domain-like"/>
    <property type="match status" value="1"/>
</dbReference>
<sequence length="148" mass="16831">MWSETAEDPAAEVAKARDWVESAHGESGHGWRRHNAKAKNSRCLKPTWILPRYGLVTFTWGNVSAIDRERGAGGDQAQRRCLRNHESGRYVVVVDMSGKVVEGEYRPIFRHCDASRTLPVVTRRLAALSIPTPLMPPQWAQRGWRSRR</sequence>
<accession>A0A2X1JAC0</accession>
<dbReference type="Gene3D" id="3.40.225.10">
    <property type="entry name" value="Class II aldolase/adducin N-terminal domain"/>
    <property type="match status" value="1"/>
</dbReference>
<dbReference type="AlphaFoldDB" id="A0A2X1JAC0"/>
<evidence type="ECO:0000313" key="2">
    <source>
        <dbReference type="Proteomes" id="UP000250561"/>
    </source>
</evidence>
<dbReference type="EC" id="5.1.3.4" evidence="1"/>
<keyword evidence="1" id="KW-0413">Isomerase</keyword>
<evidence type="ECO:0000313" key="1">
    <source>
        <dbReference type="EMBL" id="SPW42879.1"/>
    </source>
</evidence>
<dbReference type="EMBL" id="UARS01000005">
    <property type="protein sequence ID" value="SPW42879.1"/>
    <property type="molecule type" value="Genomic_DNA"/>
</dbReference>
<dbReference type="Proteomes" id="UP000250561">
    <property type="component" value="Unassembled WGS sequence"/>
</dbReference>